<evidence type="ECO:0008006" key="4">
    <source>
        <dbReference type="Google" id="ProtNLM"/>
    </source>
</evidence>
<dbReference type="Pfam" id="PF09852">
    <property type="entry name" value="DUF2079"/>
    <property type="match status" value="1"/>
</dbReference>
<reference evidence="2 3" key="1">
    <citation type="journal article" date="2016" name="Nat. Commun.">
        <title>Thousands of microbial genomes shed light on interconnected biogeochemical processes in an aquifer system.</title>
        <authorList>
            <person name="Anantharaman K."/>
            <person name="Brown C.T."/>
            <person name="Hug L.A."/>
            <person name="Sharon I."/>
            <person name="Castelle C.J."/>
            <person name="Probst A.J."/>
            <person name="Thomas B.C."/>
            <person name="Singh A."/>
            <person name="Wilkins M.J."/>
            <person name="Karaoz U."/>
            <person name="Brodie E.L."/>
            <person name="Williams K.H."/>
            <person name="Hubbard S.S."/>
            <person name="Banfield J.F."/>
        </authorList>
    </citation>
    <scope>NUCLEOTIDE SEQUENCE [LARGE SCALE GENOMIC DNA]</scope>
</reference>
<dbReference type="STRING" id="1798401.A2363_00385"/>
<evidence type="ECO:0000313" key="3">
    <source>
        <dbReference type="Proteomes" id="UP000176186"/>
    </source>
</evidence>
<keyword evidence="1" id="KW-0812">Transmembrane</keyword>
<protein>
    <recommendedName>
        <fullName evidence="4">DUF2079 domain-containing protein</fullName>
    </recommendedName>
</protein>
<feature type="transmembrane region" description="Helical" evidence="1">
    <location>
        <begin position="285"/>
        <end position="305"/>
    </location>
</feature>
<comment type="caution">
    <text evidence="2">The sequence shown here is derived from an EMBL/GenBank/DDBJ whole genome shotgun (WGS) entry which is preliminary data.</text>
</comment>
<accession>A0A1F6BCB5</accession>
<dbReference type="EMBL" id="MFKE01000029">
    <property type="protein sequence ID" value="OGG34453.1"/>
    <property type="molecule type" value="Genomic_DNA"/>
</dbReference>
<dbReference type="InterPro" id="IPR018650">
    <property type="entry name" value="STSV1_Orf64"/>
</dbReference>
<evidence type="ECO:0000256" key="1">
    <source>
        <dbReference type="SAM" id="Phobius"/>
    </source>
</evidence>
<feature type="transmembrane region" description="Helical" evidence="1">
    <location>
        <begin position="82"/>
        <end position="102"/>
    </location>
</feature>
<keyword evidence="1" id="KW-1133">Transmembrane helix</keyword>
<feature type="transmembrane region" description="Helical" evidence="1">
    <location>
        <begin position="241"/>
        <end position="265"/>
    </location>
</feature>
<proteinExistence type="predicted"/>
<evidence type="ECO:0000313" key="2">
    <source>
        <dbReference type="EMBL" id="OGG34453.1"/>
    </source>
</evidence>
<name>A0A1F6BCB5_9BACT</name>
<feature type="transmembrane region" description="Helical" evidence="1">
    <location>
        <begin position="133"/>
        <end position="150"/>
    </location>
</feature>
<sequence length="460" mass="53270">MKLLIAWVVVLSVLYSTLSLVRHTHFQSGGFDLGLYDQTIWQYSRFQWPYNTVKERFILGDHLTLTIPLLAPLFWIWNDVRALLIFQAVWVSCSVFAVYKLIRLRKFSPFTAVSLSVIYSLFYGIQYGIFFDFHPVLLATGLIPWMLYFLESKRTKLFLVSLIALLLTQENMGLALASLGCIYLFHKQYRKKAVFFVIGGIVFSLLAAKIIALFSPVGFQYTPQIHLKLSEFFNSQEKQQVWLYTMSAFSFLPLLSPGAMAAIVFDLAQYFITGPEFSRMWSPFMHHRAILAPFVLLGTLDVLGVLKQKIKVEYLVVVLVLSAMFQQYYFHFPLNKLTKPVFWKTEPWEIDNTTMLATIPRDIAIATQQSLIPRLSHRKEIYLAWPREHDYPGCVQPCWWLDFNKNADYLLIDTHPGEWLTMLLETPDHVNEALANMEKMGNITLLRRINSASLYKIVSP</sequence>
<feature type="transmembrane region" description="Helical" evidence="1">
    <location>
        <begin position="312"/>
        <end position="330"/>
    </location>
</feature>
<keyword evidence="1" id="KW-0472">Membrane</keyword>
<dbReference type="Proteomes" id="UP000176186">
    <property type="component" value="Unassembled WGS sequence"/>
</dbReference>
<dbReference type="AlphaFoldDB" id="A0A1F6BCB5"/>
<feature type="transmembrane region" description="Helical" evidence="1">
    <location>
        <begin position="197"/>
        <end position="221"/>
    </location>
</feature>
<gene>
    <name evidence="2" type="ORF">A2363_00385</name>
</gene>
<organism evidence="2 3">
    <name type="scientific">Candidatus Gottesmanbacteria bacterium RIFOXYB1_FULL_47_11</name>
    <dbReference type="NCBI Taxonomy" id="1798401"/>
    <lineage>
        <taxon>Bacteria</taxon>
        <taxon>Candidatus Gottesmaniibacteriota</taxon>
    </lineage>
</organism>
<feature type="transmembrane region" description="Helical" evidence="1">
    <location>
        <begin position="109"/>
        <end position="127"/>
    </location>
</feature>
<feature type="transmembrane region" description="Helical" evidence="1">
    <location>
        <begin position="157"/>
        <end position="185"/>
    </location>
</feature>